<feature type="domain" description="DUF4097" evidence="2">
    <location>
        <begin position="38"/>
        <end position="254"/>
    </location>
</feature>
<dbReference type="InterPro" id="IPR025164">
    <property type="entry name" value="Toastrack_DUF4097"/>
</dbReference>
<comment type="caution">
    <text evidence="3">The sequence shown here is derived from an EMBL/GenBank/DDBJ whole genome shotgun (WGS) entry which is preliminary data.</text>
</comment>
<dbReference type="Proteomes" id="UP000288789">
    <property type="component" value="Unassembled WGS sequence"/>
</dbReference>
<dbReference type="EMBL" id="RSFE01000003">
    <property type="protein sequence ID" value="RWU11743.1"/>
    <property type="molecule type" value="Genomic_DNA"/>
</dbReference>
<evidence type="ECO:0000259" key="2">
    <source>
        <dbReference type="Pfam" id="PF13349"/>
    </source>
</evidence>
<evidence type="ECO:0000313" key="4">
    <source>
        <dbReference type="Proteomes" id="UP000288789"/>
    </source>
</evidence>
<keyword evidence="1" id="KW-0732">Signal</keyword>
<accession>A0A451GF38</accession>
<dbReference type="Pfam" id="PF13349">
    <property type="entry name" value="DUF4097"/>
    <property type="match status" value="1"/>
</dbReference>
<reference evidence="3 4" key="1">
    <citation type="submission" date="2018-12" db="EMBL/GenBank/DDBJ databases">
        <authorList>
            <person name="Li A."/>
            <person name="Zhang M."/>
            <person name="Zhu H."/>
        </authorList>
    </citation>
    <scope>NUCLEOTIDE SEQUENCE [LARGE SCALE GENOMIC DNA]</scope>
    <source>
        <strain evidence="3 4">R04H25</strain>
    </source>
</reference>
<keyword evidence="4" id="KW-1185">Reference proteome</keyword>
<feature type="chain" id="PRO_5019509525" description="DUF4097 domain-containing protein" evidence="1">
    <location>
        <begin position="23"/>
        <end position="316"/>
    </location>
</feature>
<protein>
    <recommendedName>
        <fullName evidence="2">DUF4097 domain-containing protein</fullName>
    </recommendedName>
</protein>
<gene>
    <name evidence="3" type="ORF">EGC76_05655</name>
</gene>
<proteinExistence type="predicted"/>
<dbReference type="RefSeq" id="WP_128352028.1">
    <property type="nucleotide sequence ID" value="NZ_RSFE01000003.1"/>
</dbReference>
<name>A0A451GF38_9GAMM</name>
<dbReference type="AlphaFoldDB" id="A0A451GF38"/>
<evidence type="ECO:0000256" key="1">
    <source>
        <dbReference type="SAM" id="SignalP"/>
    </source>
</evidence>
<evidence type="ECO:0000313" key="3">
    <source>
        <dbReference type="EMBL" id="RWU11743.1"/>
    </source>
</evidence>
<feature type="signal peptide" evidence="1">
    <location>
        <begin position="1"/>
        <end position="22"/>
    </location>
</feature>
<dbReference type="OrthoDB" id="6194490at2"/>
<organism evidence="3 4">
    <name type="scientific">Pseudidiomarina gelatinasegens</name>
    <dbReference type="NCBI Taxonomy" id="2487740"/>
    <lineage>
        <taxon>Bacteria</taxon>
        <taxon>Pseudomonadati</taxon>
        <taxon>Pseudomonadota</taxon>
        <taxon>Gammaproteobacteria</taxon>
        <taxon>Alteromonadales</taxon>
        <taxon>Idiomarinaceae</taxon>
        <taxon>Pseudidiomarina</taxon>
    </lineage>
</organism>
<sequence length="316" mass="33386">MKRLMFWVMSGVVLTLSANVHAERKTVDEEMTIPSNARVVVETMRGDVMIKGTNQNVAHVKGKLDEHAERFIFELNGDTLTIKVEMPKRGRYNDNDGNELTISLPSSARVEAKGVSVDFSASQFTAQSMLKTVSGDIKANALTGGVKLESVSGDISARNLAGEIALSSVSGDVSDSDSDSRRATYASVSGDVRVSTNAAVVRAESVSGDVELALQTVESLQVNSVSGDVTMKLTAGPEARINVESVSGDVDAKFNGSINADITIETSAGGSIHNKLSNAKPQKSPFGIGEQLELELGERSGSMRFGTVSGNVTLSN</sequence>